<dbReference type="Proteomes" id="UP000038040">
    <property type="component" value="Unplaced"/>
</dbReference>
<evidence type="ECO:0000256" key="1">
    <source>
        <dbReference type="ARBA" id="ARBA00022723"/>
    </source>
</evidence>
<dbReference type="Proteomes" id="UP000274756">
    <property type="component" value="Unassembled WGS sequence"/>
</dbReference>
<dbReference type="STRING" id="318479.A0A0N4UR84"/>
<dbReference type="SMART" id="SM00355">
    <property type="entry name" value="ZnF_C2H2"/>
    <property type="match status" value="4"/>
</dbReference>
<dbReference type="AlphaFoldDB" id="A0A0N4UR84"/>
<dbReference type="PANTHER" id="PTHR24379">
    <property type="entry name" value="KRAB AND ZINC FINGER DOMAIN-CONTAINING"/>
    <property type="match status" value="1"/>
</dbReference>
<evidence type="ECO:0000256" key="4">
    <source>
        <dbReference type="ARBA" id="ARBA00022833"/>
    </source>
</evidence>
<dbReference type="PANTHER" id="PTHR24379:SF121">
    <property type="entry name" value="C2H2-TYPE DOMAIN-CONTAINING PROTEIN"/>
    <property type="match status" value="1"/>
</dbReference>
<dbReference type="EMBL" id="UYYG01000239">
    <property type="protein sequence ID" value="VDN54014.1"/>
    <property type="molecule type" value="Genomic_DNA"/>
</dbReference>
<dbReference type="OrthoDB" id="5873590at2759"/>
<dbReference type="GO" id="GO:0008270">
    <property type="term" value="F:zinc ion binding"/>
    <property type="evidence" value="ECO:0007669"/>
    <property type="project" value="UniProtKB-KW"/>
</dbReference>
<dbReference type="WBParaSite" id="DME_0001055701-mRNA-1">
    <property type="protein sequence ID" value="DME_0001055701-mRNA-1"/>
    <property type="gene ID" value="DME_0001055701"/>
</dbReference>
<evidence type="ECO:0000313" key="9">
    <source>
        <dbReference type="WBParaSite" id="DME_0001055701-mRNA-1"/>
    </source>
</evidence>
<dbReference type="PROSITE" id="PS00028">
    <property type="entry name" value="ZINC_FINGER_C2H2_1"/>
    <property type="match status" value="2"/>
</dbReference>
<evidence type="ECO:0000256" key="2">
    <source>
        <dbReference type="ARBA" id="ARBA00022737"/>
    </source>
</evidence>
<sequence>MDSIMAKIREVEKAATVIFEGSEPVADLVVESNEKRVTKKRKLNDYGHEENYLLNRQGKREVDINDEVENIVISSNEDEERKNPKILPPDFNLVRKLIIGERLKLFENLGENAVFLMKLKEEPDEEYIEAINQAENNKLPIEFNNVGFSQTVYSKKLPYDELLDRICKFSNIQESFISGQRRKIISVLDDYEKFALASSGFRYFVKLCTDPIFEEICTRIEKIGNLNDAGTVESVAKMLRFANSESSTADARELLDIIRDLLEKETDIREIIDIDEENDEIDIANIESIDPSCHKVGGMPLAEEKFRSSLMKKMHEDEEKLFSGIMKCPLCHDCENYVVESDLQSHLINEHYNIHLYACHTCFEAFPSIELLKKHPCTDFAQYIVHLLTADLKFEFNIVMHTLVCGECNLQIPLSGIDKLSSIIKLRGLLGLHDCDRLVSCLIFFAEEPLGMEYVYLKGFSVENSIPITCSICNYHYISAKDIEIHQDLHISEIETLKCPVCASLFYSQFFYRNHMLSHIGDTYSFAPLIAGLTPVAPLWMMEEFCKIDCDLKCAIDGEISSDTIHNAMDDFDKVNSNHNRWSLYFCANSAELNSKFAIVNSEIDILSFVNQFKREARIYVGPNASVYDPSKSALLVLSLYLCTKCNSLQLGTECLMKHLKKCLSESMNIDEINVHDLENELLVIRLSSCNSLLNIRLLCPWCSISCCSIISLRRHFIIKHAIYTVFEAPACLQSIGIMEWNIHSSSLLLNDNAKTININVGLTKDGRFHSNIETIYGQILRWANTSV</sequence>
<reference evidence="9" key="1">
    <citation type="submission" date="2016-04" db="UniProtKB">
        <authorList>
            <consortium name="WormBaseParasite"/>
        </authorList>
    </citation>
    <scope>IDENTIFICATION</scope>
</reference>
<keyword evidence="3" id="KW-0863">Zinc-finger</keyword>
<evidence type="ECO:0000313" key="8">
    <source>
        <dbReference type="Proteomes" id="UP000274756"/>
    </source>
</evidence>
<proteinExistence type="predicted"/>
<keyword evidence="2" id="KW-0677">Repeat</keyword>
<evidence type="ECO:0000313" key="7">
    <source>
        <dbReference type="Proteomes" id="UP000038040"/>
    </source>
</evidence>
<organism evidence="7 9">
    <name type="scientific">Dracunculus medinensis</name>
    <name type="common">Guinea worm</name>
    <dbReference type="NCBI Taxonomy" id="318479"/>
    <lineage>
        <taxon>Eukaryota</taxon>
        <taxon>Metazoa</taxon>
        <taxon>Ecdysozoa</taxon>
        <taxon>Nematoda</taxon>
        <taxon>Chromadorea</taxon>
        <taxon>Rhabditida</taxon>
        <taxon>Spirurina</taxon>
        <taxon>Dracunculoidea</taxon>
        <taxon>Dracunculidae</taxon>
        <taxon>Dracunculus</taxon>
    </lineage>
</organism>
<name>A0A0N4UR84_DRAME</name>
<dbReference type="Gene3D" id="3.30.160.60">
    <property type="entry name" value="Classic Zinc Finger"/>
    <property type="match status" value="1"/>
</dbReference>
<protein>
    <submittedName>
        <fullName evidence="9">C2H2-type domain-containing protein</fullName>
    </submittedName>
</protein>
<gene>
    <name evidence="6" type="ORF">DME_LOCUS3987</name>
</gene>
<feature type="domain" description="C2H2-type" evidence="5">
    <location>
        <begin position="499"/>
        <end position="519"/>
    </location>
</feature>
<accession>A0A0N4UR84</accession>
<keyword evidence="8" id="KW-1185">Reference proteome</keyword>
<evidence type="ECO:0000313" key="6">
    <source>
        <dbReference type="EMBL" id="VDN54014.1"/>
    </source>
</evidence>
<keyword evidence="1" id="KW-0479">Metal-binding</keyword>
<feature type="domain" description="C2H2-type" evidence="5">
    <location>
        <begin position="470"/>
        <end position="490"/>
    </location>
</feature>
<dbReference type="InterPro" id="IPR013087">
    <property type="entry name" value="Znf_C2H2_type"/>
</dbReference>
<reference evidence="6 8" key="2">
    <citation type="submission" date="2018-11" db="EMBL/GenBank/DDBJ databases">
        <authorList>
            <consortium name="Pathogen Informatics"/>
        </authorList>
    </citation>
    <scope>NUCLEOTIDE SEQUENCE [LARGE SCALE GENOMIC DNA]</scope>
</reference>
<keyword evidence="4" id="KW-0862">Zinc</keyword>
<evidence type="ECO:0000256" key="3">
    <source>
        <dbReference type="ARBA" id="ARBA00022771"/>
    </source>
</evidence>
<evidence type="ECO:0000259" key="5">
    <source>
        <dbReference type="PROSITE" id="PS00028"/>
    </source>
</evidence>